<keyword evidence="1" id="KW-0812">Transmembrane</keyword>
<accession>A0A6M6E5Q0</accession>
<sequence length="134" mass="15445">MDQNVKVKDTAKKFRMTLLVLFVAYTALHYFVFHFSYEVYSAVVGTLIVGGLAVEIFYKKLLEEKKNENLSKQLKITLLVIFALFIVLQYTVFHFSYDVISAVVGTMIIAGVTLEMFYKKLFETLKNNNSNNHI</sequence>
<dbReference type="Proteomes" id="UP000501076">
    <property type="component" value="Plasmid pFDU301A"/>
</dbReference>
<geneLocation type="plasmid" evidence="3">
    <name>pfdu301a</name>
</geneLocation>
<feature type="transmembrane region" description="Helical" evidence="1">
    <location>
        <begin position="39"/>
        <end position="58"/>
    </location>
</feature>
<feature type="transmembrane region" description="Helical" evidence="1">
    <location>
        <begin position="16"/>
        <end position="33"/>
    </location>
</feature>
<dbReference type="RefSeq" id="WP_171778450.1">
    <property type="nucleotide sequence ID" value="NZ_CP045273.1"/>
</dbReference>
<reference evidence="2 3" key="1">
    <citation type="submission" date="2019-10" db="EMBL/GenBank/DDBJ databases">
        <title>Complete genome sequences for adaption low water activity.</title>
        <authorList>
            <person name="Zhao L."/>
            <person name="Zhong J."/>
        </authorList>
    </citation>
    <scope>NUCLEOTIDE SEQUENCE [LARGE SCALE GENOMIC DNA]</scope>
    <source>
        <strain evidence="2 3">FDU301</strain>
        <plasmid evidence="3">pfdu301a</plasmid>
    </source>
</reference>
<dbReference type="EMBL" id="CP045273">
    <property type="protein sequence ID" value="QJX80459.1"/>
    <property type="molecule type" value="Genomic_DNA"/>
</dbReference>
<evidence type="ECO:0000313" key="3">
    <source>
        <dbReference type="Proteomes" id="UP000501076"/>
    </source>
</evidence>
<organism evidence="2 3">
    <name type="scientific">Priestia megaterium</name>
    <name type="common">Bacillus megaterium</name>
    <dbReference type="NCBI Taxonomy" id="1404"/>
    <lineage>
        <taxon>Bacteria</taxon>
        <taxon>Bacillati</taxon>
        <taxon>Bacillota</taxon>
        <taxon>Bacilli</taxon>
        <taxon>Bacillales</taxon>
        <taxon>Bacillaceae</taxon>
        <taxon>Priestia</taxon>
    </lineage>
</organism>
<keyword evidence="1" id="KW-1133">Transmembrane helix</keyword>
<evidence type="ECO:0000313" key="2">
    <source>
        <dbReference type="EMBL" id="QJX80459.1"/>
    </source>
</evidence>
<name>A0A6M6E5Q0_PRIMG</name>
<proteinExistence type="predicted"/>
<feature type="transmembrane region" description="Helical" evidence="1">
    <location>
        <begin position="74"/>
        <end position="93"/>
    </location>
</feature>
<evidence type="ECO:0000256" key="1">
    <source>
        <dbReference type="SAM" id="Phobius"/>
    </source>
</evidence>
<gene>
    <name evidence="2" type="ORF">FDZ14_30695</name>
</gene>
<dbReference type="AlphaFoldDB" id="A0A6M6E5Q0"/>
<feature type="transmembrane region" description="Helical" evidence="1">
    <location>
        <begin position="99"/>
        <end position="118"/>
    </location>
</feature>
<keyword evidence="1" id="KW-0472">Membrane</keyword>
<keyword evidence="2" id="KW-0614">Plasmid</keyword>
<protein>
    <submittedName>
        <fullName evidence="2">Uncharacterized protein</fullName>
    </submittedName>
</protein>